<proteinExistence type="predicted"/>
<evidence type="ECO:0000256" key="4">
    <source>
        <dbReference type="SAM" id="Phobius"/>
    </source>
</evidence>
<evidence type="ECO:0000256" key="3">
    <source>
        <dbReference type="SAM" id="MobiDB-lite"/>
    </source>
</evidence>
<dbReference type="RefSeq" id="WP_220168372.1">
    <property type="nucleotide sequence ID" value="NZ_JAIBOA010000014.1"/>
</dbReference>
<name>A0ABS7FXK3_9ACTN</name>
<dbReference type="Proteomes" id="UP000774570">
    <property type="component" value="Unassembled WGS sequence"/>
</dbReference>
<feature type="compositionally biased region" description="Low complexity" evidence="3">
    <location>
        <begin position="105"/>
        <end position="114"/>
    </location>
</feature>
<feature type="compositionally biased region" description="Acidic residues" evidence="3">
    <location>
        <begin position="137"/>
        <end position="152"/>
    </location>
</feature>
<organism evidence="5 6">
    <name type="scientific">Actinomadura parmotrematis</name>
    <dbReference type="NCBI Taxonomy" id="2864039"/>
    <lineage>
        <taxon>Bacteria</taxon>
        <taxon>Bacillati</taxon>
        <taxon>Actinomycetota</taxon>
        <taxon>Actinomycetes</taxon>
        <taxon>Streptosporangiales</taxon>
        <taxon>Thermomonosporaceae</taxon>
        <taxon>Actinomadura</taxon>
    </lineage>
</organism>
<feature type="transmembrane region" description="Helical" evidence="4">
    <location>
        <begin position="221"/>
        <end position="246"/>
    </location>
</feature>
<feature type="region of interest" description="Disordered" evidence="3">
    <location>
        <begin position="1"/>
        <end position="218"/>
    </location>
</feature>
<keyword evidence="6" id="KW-1185">Reference proteome</keyword>
<dbReference type="PANTHER" id="PTHR37042:SF4">
    <property type="entry name" value="OUTER MEMBRANE PROTEIN RV1973"/>
    <property type="match status" value="1"/>
</dbReference>
<evidence type="ECO:0000256" key="1">
    <source>
        <dbReference type="ARBA" id="ARBA00004370"/>
    </source>
</evidence>
<feature type="compositionally biased region" description="Basic residues" evidence="3">
    <location>
        <begin position="182"/>
        <end position="191"/>
    </location>
</feature>
<dbReference type="PANTHER" id="PTHR37042">
    <property type="entry name" value="OUTER MEMBRANE PROTEIN RV1973"/>
    <property type="match status" value="1"/>
</dbReference>
<feature type="compositionally biased region" description="Basic and acidic residues" evidence="3">
    <location>
        <begin position="60"/>
        <end position="104"/>
    </location>
</feature>
<keyword evidence="2 4" id="KW-0472">Membrane</keyword>
<keyword evidence="4" id="KW-0812">Transmembrane</keyword>
<sequence>MTMLGRGRRSAKDKAAKDEAGKAAAETEEAAVEAAAEAAEDSAEEAERSAAEAEAAAAEEAERAREAEKAEKAAAAKKAAAAEKAAEKAARAAKAAERARRAAEAAKAAQAAEEAAARAEEAAALAQAAAAAAEAGTDVDTDTDAADADTDVADGTAVEDAGEAEDDAARDADADGAAKPAAPRKRFRRAAKSGAGAEPAETDRETVPAASASGERSWTPYGGVTALAVATVLIIALGAGAVVLGLKWRETKATEEAAKQGTFAASRAAQDLSSYDYRTLDSDFKTAATHTTGKLRTQYDQLAQQLKTTAVEQQAVSTSTIVKTGVVSATPTKVVALVYANRSTSTKSDKTQRLPEALRIKMTMVKVKGKWLASELTVIS</sequence>
<comment type="subcellular location">
    <subcellularLocation>
        <location evidence="1">Membrane</location>
    </subcellularLocation>
</comment>
<gene>
    <name evidence="5" type="ORF">K1Y72_22450</name>
</gene>
<comment type="caution">
    <text evidence="5">The sequence shown here is derived from an EMBL/GenBank/DDBJ whole genome shotgun (WGS) entry which is preliminary data.</text>
</comment>
<keyword evidence="4" id="KW-1133">Transmembrane helix</keyword>
<feature type="compositionally biased region" description="Basic and acidic residues" evidence="3">
    <location>
        <begin position="10"/>
        <end position="21"/>
    </location>
</feature>
<reference evidence="5 6" key="1">
    <citation type="submission" date="2021-07" db="EMBL/GenBank/DDBJ databases">
        <title>Actinomadura sp. PM05-2 isolated from lichen.</title>
        <authorList>
            <person name="Somphong A."/>
            <person name="Phongsopitanun W."/>
            <person name="Tanasupawat S."/>
            <person name="Peongsungnone V."/>
        </authorList>
    </citation>
    <scope>NUCLEOTIDE SEQUENCE [LARGE SCALE GENOMIC DNA]</scope>
    <source>
        <strain evidence="5 6">PM05-2</strain>
    </source>
</reference>
<accession>A0ABS7FXK3</accession>
<evidence type="ECO:0000313" key="5">
    <source>
        <dbReference type="EMBL" id="MBW8485158.1"/>
    </source>
</evidence>
<evidence type="ECO:0000313" key="6">
    <source>
        <dbReference type="Proteomes" id="UP000774570"/>
    </source>
</evidence>
<evidence type="ECO:0000256" key="2">
    <source>
        <dbReference type="ARBA" id="ARBA00023136"/>
    </source>
</evidence>
<evidence type="ECO:0008006" key="7">
    <source>
        <dbReference type="Google" id="ProtNLM"/>
    </source>
</evidence>
<dbReference type="EMBL" id="JAIBOA010000014">
    <property type="protein sequence ID" value="MBW8485158.1"/>
    <property type="molecule type" value="Genomic_DNA"/>
</dbReference>
<protein>
    <recommendedName>
        <fullName evidence="7">Mce-associated membrane protein</fullName>
    </recommendedName>
</protein>
<feature type="compositionally biased region" description="Low complexity" evidence="3">
    <location>
        <begin position="122"/>
        <end position="136"/>
    </location>
</feature>